<reference evidence="7" key="1">
    <citation type="submission" date="2018-06" db="EMBL/GenBank/DDBJ databases">
        <authorList>
            <person name="Feng T."/>
            <person name="Jeon C.O."/>
        </authorList>
    </citation>
    <scope>NUCLEOTIDE SEQUENCE [LARGE SCALE GENOMIC DNA]</scope>
    <source>
        <strain evidence="7">S23</strain>
    </source>
</reference>
<feature type="transmembrane region" description="Helical" evidence="5">
    <location>
        <begin position="145"/>
        <end position="169"/>
    </location>
</feature>
<feature type="transmembrane region" description="Helical" evidence="5">
    <location>
        <begin position="202"/>
        <end position="223"/>
    </location>
</feature>
<evidence type="ECO:0008006" key="8">
    <source>
        <dbReference type="Google" id="ProtNLM"/>
    </source>
</evidence>
<comment type="caution">
    <text evidence="6">The sequence shown here is derived from an EMBL/GenBank/DDBJ whole genome shotgun (WGS) entry which is preliminary data.</text>
</comment>
<name>A0A370NQ04_9BURK</name>
<feature type="transmembrane region" description="Helical" evidence="5">
    <location>
        <begin position="175"/>
        <end position="195"/>
    </location>
</feature>
<evidence type="ECO:0000313" key="7">
    <source>
        <dbReference type="Proteomes" id="UP000255165"/>
    </source>
</evidence>
<keyword evidence="2 5" id="KW-0812">Transmembrane</keyword>
<evidence type="ECO:0000256" key="2">
    <source>
        <dbReference type="ARBA" id="ARBA00022692"/>
    </source>
</evidence>
<dbReference type="EMBL" id="QKWJ01000037">
    <property type="protein sequence ID" value="RDK07685.1"/>
    <property type="molecule type" value="Genomic_DNA"/>
</dbReference>
<keyword evidence="3 5" id="KW-1133">Transmembrane helix</keyword>
<gene>
    <name evidence="6" type="ORF">DN412_24975</name>
</gene>
<sequence length="225" mass="23832">MLSTSINPHPIIVRPRLLDTIDRVSEMCFGLFMALTFVGAVSAVTAPQDAGRTMLHTALGCNLAWGLVDAVMYLVRTLTERGRRLSLAQAVRNAKDPSVAVSSLRDALSPAWQALVDDAELESIRSRLAKAHDLPDKPALGPQDFLAAAGIFLIVVLATFPVALPFVVFREVSTALLVSRALTIVLLFAAGVALGRHAGFRGWIAGLAMTVLGIALTVAIVLLGG</sequence>
<evidence type="ECO:0000256" key="3">
    <source>
        <dbReference type="ARBA" id="ARBA00022989"/>
    </source>
</evidence>
<proteinExistence type="predicted"/>
<comment type="subcellular location">
    <subcellularLocation>
        <location evidence="1">Endomembrane system</location>
        <topology evidence="1">Multi-pass membrane protein</topology>
    </subcellularLocation>
</comment>
<dbReference type="Proteomes" id="UP000255165">
    <property type="component" value="Unassembled WGS sequence"/>
</dbReference>
<organism evidence="6 7">
    <name type="scientific">Cupriavidus lacunae</name>
    <dbReference type="NCBI Taxonomy" id="2666307"/>
    <lineage>
        <taxon>Bacteria</taxon>
        <taxon>Pseudomonadati</taxon>
        <taxon>Pseudomonadota</taxon>
        <taxon>Betaproteobacteria</taxon>
        <taxon>Burkholderiales</taxon>
        <taxon>Burkholderiaceae</taxon>
        <taxon>Cupriavidus</taxon>
    </lineage>
</organism>
<dbReference type="GO" id="GO:0030026">
    <property type="term" value="P:intracellular manganese ion homeostasis"/>
    <property type="evidence" value="ECO:0007669"/>
    <property type="project" value="InterPro"/>
</dbReference>
<evidence type="ECO:0000256" key="4">
    <source>
        <dbReference type="ARBA" id="ARBA00023136"/>
    </source>
</evidence>
<feature type="transmembrane region" description="Helical" evidence="5">
    <location>
        <begin position="24"/>
        <end position="43"/>
    </location>
</feature>
<dbReference type="AlphaFoldDB" id="A0A370NQ04"/>
<protein>
    <recommendedName>
        <fullName evidence="8">VIT family protein</fullName>
    </recommendedName>
</protein>
<keyword evidence="4 5" id="KW-0472">Membrane</keyword>
<dbReference type="RefSeq" id="WP_115214037.1">
    <property type="nucleotide sequence ID" value="NZ_QKWJ01000037.1"/>
</dbReference>
<evidence type="ECO:0000313" key="6">
    <source>
        <dbReference type="EMBL" id="RDK07685.1"/>
    </source>
</evidence>
<dbReference type="GO" id="GO:0012505">
    <property type="term" value="C:endomembrane system"/>
    <property type="evidence" value="ECO:0007669"/>
    <property type="project" value="UniProtKB-SubCell"/>
</dbReference>
<evidence type="ECO:0000256" key="5">
    <source>
        <dbReference type="SAM" id="Phobius"/>
    </source>
</evidence>
<dbReference type="InterPro" id="IPR008217">
    <property type="entry name" value="Ccc1_fam"/>
</dbReference>
<dbReference type="GO" id="GO:0005384">
    <property type="term" value="F:manganese ion transmembrane transporter activity"/>
    <property type="evidence" value="ECO:0007669"/>
    <property type="project" value="InterPro"/>
</dbReference>
<evidence type="ECO:0000256" key="1">
    <source>
        <dbReference type="ARBA" id="ARBA00004127"/>
    </source>
</evidence>
<keyword evidence="7" id="KW-1185">Reference proteome</keyword>
<dbReference type="Pfam" id="PF01988">
    <property type="entry name" value="VIT1"/>
    <property type="match status" value="1"/>
</dbReference>
<accession>A0A370NQ04</accession>